<evidence type="ECO:0000313" key="3">
    <source>
        <dbReference type="EMBL" id="OUQ31410.1"/>
    </source>
</evidence>
<sequence>MNNSIKDAFNSIHAQESLKDKTKVYVKHTLHRRHKRRFQYVMAGALVLILCLVIGGYKVYYTPVAALSLDMDSSIELELNIFNRVINMKEYNRHDNKNDFYSIHHMNYIEAIQTILSYENISADDLELTVYCQSTGQSKTLQNDLISQISILKNRIYHTANHDEIKTAHRLGVSFGKYRAYLSLLEVDPETTVEDIEDLSMSEIHDCLQEKS</sequence>
<protein>
    <recommendedName>
        <fullName evidence="2">Anti-sigma factor RsgI-like middle domain-containing protein</fullName>
    </recommendedName>
</protein>
<organism evidence="3 4">
    <name type="scientific">Massilimicrobiota timonensis</name>
    <dbReference type="NCBI Taxonomy" id="1776392"/>
    <lineage>
        <taxon>Bacteria</taxon>
        <taxon>Bacillati</taxon>
        <taxon>Bacillota</taxon>
        <taxon>Erysipelotrichia</taxon>
        <taxon>Erysipelotrichales</taxon>
        <taxon>Erysipelotrichaceae</taxon>
        <taxon>Massilimicrobiota</taxon>
    </lineage>
</organism>
<dbReference type="InterPro" id="IPR055431">
    <property type="entry name" value="RsgI_M"/>
</dbReference>
<evidence type="ECO:0000313" key="4">
    <source>
        <dbReference type="Proteomes" id="UP000195305"/>
    </source>
</evidence>
<dbReference type="EMBL" id="NFLJ01000057">
    <property type="protein sequence ID" value="OUQ31410.1"/>
    <property type="molecule type" value="Genomic_DNA"/>
</dbReference>
<keyword evidence="4" id="KW-1185">Reference proteome</keyword>
<gene>
    <name evidence="3" type="ORF">B5E75_13450</name>
</gene>
<dbReference type="Pfam" id="PF23750">
    <property type="entry name" value="RsgI_M"/>
    <property type="match status" value="1"/>
</dbReference>
<name>A0A1Y4SPT3_9FIRM</name>
<dbReference type="OrthoDB" id="9800626at2"/>
<reference evidence="3 4" key="1">
    <citation type="journal article" date="2018" name="BMC Genomics">
        <title>Whole genome sequencing and function prediction of 133 gut anaerobes isolated from chicken caecum in pure cultures.</title>
        <authorList>
            <person name="Medvecky M."/>
            <person name="Cejkova D."/>
            <person name="Polansky O."/>
            <person name="Karasova D."/>
            <person name="Kubasova T."/>
            <person name="Cizek A."/>
            <person name="Rychlik I."/>
        </authorList>
    </citation>
    <scope>NUCLEOTIDE SEQUENCE [LARGE SCALE GENOMIC DNA]</scope>
    <source>
        <strain evidence="3 4">An13</strain>
    </source>
</reference>
<dbReference type="RefSeq" id="WP_087360265.1">
    <property type="nucleotide sequence ID" value="NZ_NFLJ01000057.1"/>
</dbReference>
<feature type="transmembrane region" description="Helical" evidence="1">
    <location>
        <begin position="40"/>
        <end position="61"/>
    </location>
</feature>
<proteinExistence type="predicted"/>
<keyword evidence="1" id="KW-0472">Membrane</keyword>
<comment type="caution">
    <text evidence="3">The sequence shown here is derived from an EMBL/GenBank/DDBJ whole genome shotgun (WGS) entry which is preliminary data.</text>
</comment>
<feature type="domain" description="Anti-sigma factor RsgI-like middle" evidence="2">
    <location>
        <begin position="65"/>
        <end position="182"/>
    </location>
</feature>
<dbReference type="AlphaFoldDB" id="A0A1Y4SPT3"/>
<keyword evidence="1" id="KW-0812">Transmembrane</keyword>
<evidence type="ECO:0000256" key="1">
    <source>
        <dbReference type="SAM" id="Phobius"/>
    </source>
</evidence>
<evidence type="ECO:0000259" key="2">
    <source>
        <dbReference type="Pfam" id="PF23750"/>
    </source>
</evidence>
<dbReference type="Proteomes" id="UP000195305">
    <property type="component" value="Unassembled WGS sequence"/>
</dbReference>
<keyword evidence="1" id="KW-1133">Transmembrane helix</keyword>
<accession>A0A1Y4SPT3</accession>